<reference evidence="4" key="1">
    <citation type="journal article" date="2019" name="MBio">
        <title>Virus Genomes from Deep Sea Sediments Expand the Ocean Megavirome and Support Independent Origins of Viral Gigantism.</title>
        <authorList>
            <person name="Backstrom D."/>
            <person name="Yutin N."/>
            <person name="Jorgensen S.L."/>
            <person name="Dharamshi J."/>
            <person name="Homa F."/>
            <person name="Zaremba-Niedwiedzka K."/>
            <person name="Spang A."/>
            <person name="Wolf Y.I."/>
            <person name="Koonin E.V."/>
            <person name="Ettema T.J."/>
        </authorList>
    </citation>
    <scope>NUCLEOTIDE SEQUENCE</scope>
</reference>
<dbReference type="Gene3D" id="3.60.15.10">
    <property type="entry name" value="Ribonuclease Z/Hydroxyacylglutathione hydrolase-like"/>
    <property type="match status" value="1"/>
</dbReference>
<evidence type="ECO:0000313" key="4">
    <source>
        <dbReference type="EMBL" id="QBK91338.1"/>
    </source>
</evidence>
<comment type="similarity">
    <text evidence="2">Belongs to the anti-Pycsar protein Apyc1 family.</text>
</comment>
<organism evidence="4">
    <name type="scientific">Pithovirus LCPAC202</name>
    <dbReference type="NCBI Taxonomy" id="2506592"/>
    <lineage>
        <taxon>Viruses</taxon>
        <taxon>Pithoviruses</taxon>
    </lineage>
</organism>
<proteinExistence type="inferred from homology"/>
<dbReference type="Pfam" id="PF00753">
    <property type="entry name" value="Lactamase_B"/>
    <property type="match status" value="1"/>
</dbReference>
<evidence type="ECO:0000259" key="3">
    <source>
        <dbReference type="Pfam" id="PF00753"/>
    </source>
</evidence>
<sequence>MEDFGSQIIINIRKGIKIHTFVAPFKAFADATHIIETQNQLVLIDSQFTIPNALEFRKYADSLGKPIKYIFISHSHPDHYFGLSSAFEGVPSFTYQPIQDSIKKTASFFQKEEKSKMGDLIPSKINYPANIIRPGKVIMDDLLYEFGLIKNAEDKNQMVIQFPKINVRIVQDLISNGSHLYLTTDMGHWIFVLENMYLTIGPTTLLLCGHGPPGYRPLIGFNLNYLKIAKKIYNTKGMTREEFKKQIINAYPELEGRGLIDLYLPQLFPDSN</sequence>
<accession>A0A481Z660</accession>
<dbReference type="SUPFAM" id="SSF56281">
    <property type="entry name" value="Metallo-hydrolase/oxidoreductase"/>
    <property type="match status" value="1"/>
</dbReference>
<gene>
    <name evidence="4" type="ORF">LCPAC202_03120</name>
</gene>
<feature type="domain" description="Metallo-beta-lactamase" evidence="3">
    <location>
        <begin position="34"/>
        <end position="83"/>
    </location>
</feature>
<dbReference type="InterPro" id="IPR036866">
    <property type="entry name" value="RibonucZ/Hydroxyglut_hydro"/>
</dbReference>
<evidence type="ECO:0000256" key="1">
    <source>
        <dbReference type="ARBA" id="ARBA00034293"/>
    </source>
</evidence>
<comment type="function">
    <text evidence="1">Counteracts the host Pycsar antiviral defense system. Phosphodiesterase that enables metal-dependent hydrolysis of host cyclic nucleotide Pycsar defense signals such as cCMP and cUMP.</text>
</comment>
<protein>
    <submittedName>
        <fullName evidence="4">Metallo-beta-lactamase superfamily protein</fullName>
    </submittedName>
</protein>
<dbReference type="InterPro" id="IPR001279">
    <property type="entry name" value="Metallo-B-lactamas"/>
</dbReference>
<dbReference type="EMBL" id="MK500528">
    <property type="protein sequence ID" value="QBK91338.1"/>
    <property type="molecule type" value="Genomic_DNA"/>
</dbReference>
<name>A0A481Z660_9VIRU</name>
<evidence type="ECO:0000256" key="2">
    <source>
        <dbReference type="ARBA" id="ARBA00034308"/>
    </source>
</evidence>